<reference evidence="5 6" key="1">
    <citation type="submission" date="2023-08" db="EMBL/GenBank/DDBJ databases">
        <title>Oxalobacteraceae gen .nov., isolated from river sludge outside the plant.</title>
        <authorList>
            <person name="Zhao S.Y."/>
        </authorList>
    </citation>
    <scope>NUCLEOTIDE SEQUENCE [LARGE SCALE GENOMIC DNA]</scope>
    <source>
        <strain evidence="5 6">R-40</strain>
    </source>
</reference>
<keyword evidence="5" id="KW-0449">Lipoprotein</keyword>
<feature type="region of interest" description="Disordered" evidence="3">
    <location>
        <begin position="220"/>
        <end position="247"/>
    </location>
</feature>
<dbReference type="EMBL" id="JAUYVH010000006">
    <property type="protein sequence ID" value="MDQ9171016.1"/>
    <property type="molecule type" value="Genomic_DNA"/>
</dbReference>
<dbReference type="InterPro" id="IPR007428">
    <property type="entry name" value="MlaA"/>
</dbReference>
<evidence type="ECO:0000313" key="6">
    <source>
        <dbReference type="Proteomes" id="UP001225596"/>
    </source>
</evidence>
<evidence type="ECO:0000256" key="1">
    <source>
        <dbReference type="ARBA" id="ARBA00010634"/>
    </source>
</evidence>
<dbReference type="RefSeq" id="WP_338436952.1">
    <property type="nucleotide sequence ID" value="NZ_JAUYVH010000006.1"/>
</dbReference>
<evidence type="ECO:0000256" key="3">
    <source>
        <dbReference type="SAM" id="MobiDB-lite"/>
    </source>
</evidence>
<dbReference type="PROSITE" id="PS51257">
    <property type="entry name" value="PROKAR_LIPOPROTEIN"/>
    <property type="match status" value="1"/>
</dbReference>
<accession>A0ABU1BRH1</accession>
<dbReference type="PRINTS" id="PR01805">
    <property type="entry name" value="VACJLIPOPROT"/>
</dbReference>
<feature type="signal peptide" evidence="4">
    <location>
        <begin position="1"/>
        <end position="21"/>
    </location>
</feature>
<evidence type="ECO:0000256" key="2">
    <source>
        <dbReference type="ARBA" id="ARBA00022729"/>
    </source>
</evidence>
<dbReference type="Pfam" id="PF04333">
    <property type="entry name" value="MlaA"/>
    <property type="match status" value="1"/>
</dbReference>
<dbReference type="PANTHER" id="PTHR30035">
    <property type="entry name" value="LIPOPROTEIN VACJ-RELATED"/>
    <property type="match status" value="1"/>
</dbReference>
<sequence>MNHLMRSLMALTISVVMTGCATTNPQDPFEGYNRAMFEFNDKLDQAVLKPTAIVYRETAPNVVQIAVANFFENLSDVWTGANNLLQGKVEDGLNDFMRFSVNSTFGLAGLIDIGSAAGIPKHKQDFGTTLGVWGIPSGPYLVLPLMGPSTVRDTAALPVDFQGDPWSYVDPARARYAGSAVRLVDKRAAALDAFNLIEEAALDRYEFIRDAFMQRRENKINQSKERRDEAWPDNQSQSGAEPSEDTVKVSYINSESGSEQRIPGIVTIISNMPNQSDASVFASVEADGLEKPFVPLSVVKLNAETATLSSKATPY</sequence>
<evidence type="ECO:0000313" key="5">
    <source>
        <dbReference type="EMBL" id="MDQ9171016.1"/>
    </source>
</evidence>
<feature type="chain" id="PRO_5046281180" evidence="4">
    <location>
        <begin position="22"/>
        <end position="315"/>
    </location>
</feature>
<keyword evidence="6" id="KW-1185">Reference proteome</keyword>
<gene>
    <name evidence="5" type="ORF">Q8A64_11415</name>
</gene>
<comment type="similarity">
    <text evidence="1">Belongs to the MlaA family.</text>
</comment>
<dbReference type="Proteomes" id="UP001225596">
    <property type="component" value="Unassembled WGS sequence"/>
</dbReference>
<proteinExistence type="inferred from homology"/>
<protein>
    <submittedName>
        <fullName evidence="5">VacJ family lipoprotein</fullName>
    </submittedName>
</protein>
<dbReference type="PANTHER" id="PTHR30035:SF3">
    <property type="entry name" value="INTERMEMBRANE PHOSPHOLIPID TRANSPORT SYSTEM LIPOPROTEIN MLAA"/>
    <property type="match status" value="1"/>
</dbReference>
<organism evidence="5 6">
    <name type="scientific">Keguizhuia sedimenti</name>
    <dbReference type="NCBI Taxonomy" id="3064264"/>
    <lineage>
        <taxon>Bacteria</taxon>
        <taxon>Pseudomonadati</taxon>
        <taxon>Pseudomonadota</taxon>
        <taxon>Betaproteobacteria</taxon>
        <taxon>Burkholderiales</taxon>
        <taxon>Oxalobacteraceae</taxon>
        <taxon>Keguizhuia</taxon>
    </lineage>
</organism>
<feature type="compositionally biased region" description="Basic and acidic residues" evidence="3">
    <location>
        <begin position="220"/>
        <end position="230"/>
    </location>
</feature>
<evidence type="ECO:0000256" key="4">
    <source>
        <dbReference type="SAM" id="SignalP"/>
    </source>
</evidence>
<name>A0ABU1BRH1_9BURK</name>
<keyword evidence="2 4" id="KW-0732">Signal</keyword>
<comment type="caution">
    <text evidence="5">The sequence shown here is derived from an EMBL/GenBank/DDBJ whole genome shotgun (WGS) entry which is preliminary data.</text>
</comment>